<dbReference type="Proteomes" id="UP000245383">
    <property type="component" value="Unassembled WGS sequence"/>
</dbReference>
<sequence length="836" mass="96647">MKHILYSPSDQDFLAKAASTQRSQRHTYDSEFRNTASIQNDKLIEEVEKWRASYSVWNNIIKKITNISSVFTKSLQNVVQCEDRNDFSPEDSAYSNNKEDFQNSKTIDDCAGYELKFLHDDELMLSAIFSQNFVLDENIFDTSLSIDTHQTMLEDLSGSIEKCYSLFKSVRGSLIKAKNERALLVKKLGKKEQQKLPSWLISRQFYDQEESKSYSSKKNKTASTYLPSSAGPKAPYSARESNTYNQFNYRERANTDHTYRSLLSDQSGNELHNPTHLINPENFQTCSIKSCAESIATLKLKLNNSHCETFRYQQLNSKLEALLREMQSSLNKSYTNLNKTRIENKRLTDFDAKYFNSTKNNTRDSFLKYKPSFNDSNYLNLIQSEFNYNLSSIVDKTTFVSNKNSEFIDGVQTLCHLLNNNSADIAQPDNNDMDINLSISYKTSAFPINSSSVYEIDNLFTEKKSTESHIKLNPSSIYHLPIDQSLYFTLLESYSNICNSYSLTGNIFLTIINTFTNHSKVDSPATLEFLNLLKLLELQSFKASEITSLLAQNINKAFFKRKSDSGALDFSSEYNFSFDNKNDTLRTSSNNNLLCLYNNELSSKKFSKKIESEILNLNSETAQMISIITENNFSSSLILHFKEFLNHFDYDNEENTNFQSVESRKIDEKLSVSDENSPSQEYLSNQNETILKSTFNKNKKFYENKLANEISKSCKIQSELNTVREKVEKKISDYLMIRDYQFEKILNISIRNTILVKMKQIVMDAIGGSREFLNVINTNYPKRESNSDNKLKYLWKRAKLVRYAVRLRLSLESLHYHTQTVNKLKIQVKKLHNLNK</sequence>
<evidence type="ECO:0000313" key="3">
    <source>
        <dbReference type="Proteomes" id="UP000245383"/>
    </source>
</evidence>
<protein>
    <submittedName>
        <fullName evidence="2">Uncharacterized protein</fullName>
    </submittedName>
</protein>
<name>A0A2T9YZF5_9FUNG</name>
<accession>A0A2T9YZF5</accession>
<evidence type="ECO:0000256" key="1">
    <source>
        <dbReference type="SAM" id="MobiDB-lite"/>
    </source>
</evidence>
<organism evidence="2 3">
    <name type="scientific">Smittium simulii</name>
    <dbReference type="NCBI Taxonomy" id="133385"/>
    <lineage>
        <taxon>Eukaryota</taxon>
        <taxon>Fungi</taxon>
        <taxon>Fungi incertae sedis</taxon>
        <taxon>Zoopagomycota</taxon>
        <taxon>Kickxellomycotina</taxon>
        <taxon>Harpellomycetes</taxon>
        <taxon>Harpellales</taxon>
        <taxon>Legeriomycetaceae</taxon>
        <taxon>Smittium</taxon>
    </lineage>
</organism>
<feature type="region of interest" description="Disordered" evidence="1">
    <location>
        <begin position="212"/>
        <end position="239"/>
    </location>
</feature>
<comment type="caution">
    <text evidence="2">The sequence shown here is derived from an EMBL/GenBank/DDBJ whole genome shotgun (WGS) entry which is preliminary data.</text>
</comment>
<evidence type="ECO:0000313" key="2">
    <source>
        <dbReference type="EMBL" id="PVU97720.1"/>
    </source>
</evidence>
<reference evidence="2 3" key="1">
    <citation type="journal article" date="2018" name="MBio">
        <title>Comparative Genomics Reveals the Core Gene Toolbox for the Fungus-Insect Symbiosis.</title>
        <authorList>
            <person name="Wang Y."/>
            <person name="Stata M."/>
            <person name="Wang W."/>
            <person name="Stajich J.E."/>
            <person name="White M.M."/>
            <person name="Moncalvo J.M."/>
        </authorList>
    </citation>
    <scope>NUCLEOTIDE SEQUENCE [LARGE SCALE GENOMIC DNA]</scope>
    <source>
        <strain evidence="2 3">SWE-8-4</strain>
    </source>
</reference>
<gene>
    <name evidence="2" type="ORF">BB561_000348</name>
</gene>
<dbReference type="EMBL" id="MBFR01000008">
    <property type="protein sequence ID" value="PVU97720.1"/>
    <property type="molecule type" value="Genomic_DNA"/>
</dbReference>
<proteinExistence type="predicted"/>
<keyword evidence="3" id="KW-1185">Reference proteome</keyword>
<dbReference type="AlphaFoldDB" id="A0A2T9YZF5"/>
<dbReference type="OrthoDB" id="10310310at2759"/>